<feature type="transmembrane region" description="Helical" evidence="1">
    <location>
        <begin position="82"/>
        <end position="103"/>
    </location>
</feature>
<feature type="transmembrane region" description="Helical" evidence="1">
    <location>
        <begin position="124"/>
        <end position="145"/>
    </location>
</feature>
<keyword evidence="1" id="KW-1133">Transmembrane helix</keyword>
<dbReference type="EMBL" id="JBHUHF010000001">
    <property type="protein sequence ID" value="MFD2028992.1"/>
    <property type="molecule type" value="Genomic_DNA"/>
</dbReference>
<reference evidence="3" key="1">
    <citation type="journal article" date="2019" name="Int. J. Syst. Evol. Microbiol.">
        <title>The Global Catalogue of Microorganisms (GCM) 10K type strain sequencing project: providing services to taxonomists for standard genome sequencing and annotation.</title>
        <authorList>
            <consortium name="The Broad Institute Genomics Platform"/>
            <consortium name="The Broad Institute Genome Sequencing Center for Infectious Disease"/>
            <person name="Wu L."/>
            <person name="Ma J."/>
        </authorList>
    </citation>
    <scope>NUCLEOTIDE SEQUENCE [LARGE SCALE GENOMIC DNA]</scope>
    <source>
        <strain evidence="3">CCM 7043</strain>
    </source>
</reference>
<dbReference type="Proteomes" id="UP001597338">
    <property type="component" value="Unassembled WGS sequence"/>
</dbReference>
<keyword evidence="1" id="KW-0812">Transmembrane</keyword>
<gene>
    <name evidence="2" type="ORF">ACFSL2_26160</name>
</gene>
<evidence type="ECO:0000313" key="3">
    <source>
        <dbReference type="Proteomes" id="UP001597338"/>
    </source>
</evidence>
<feature type="transmembrane region" description="Helical" evidence="1">
    <location>
        <begin position="36"/>
        <end position="62"/>
    </location>
</feature>
<name>A0ABW4VJT0_9MICO</name>
<feature type="transmembrane region" description="Helical" evidence="1">
    <location>
        <begin position="246"/>
        <end position="267"/>
    </location>
</feature>
<keyword evidence="1" id="KW-0472">Membrane</keyword>
<keyword evidence="3" id="KW-1185">Reference proteome</keyword>
<evidence type="ECO:0000256" key="1">
    <source>
        <dbReference type="SAM" id="Phobius"/>
    </source>
</evidence>
<organism evidence="2 3">
    <name type="scientific">Promicromonospora aerolata</name>
    <dbReference type="NCBI Taxonomy" id="195749"/>
    <lineage>
        <taxon>Bacteria</taxon>
        <taxon>Bacillati</taxon>
        <taxon>Actinomycetota</taxon>
        <taxon>Actinomycetes</taxon>
        <taxon>Micrococcales</taxon>
        <taxon>Promicromonosporaceae</taxon>
        <taxon>Promicromonospora</taxon>
    </lineage>
</organism>
<protein>
    <submittedName>
        <fullName evidence="2">ABC transporter permease</fullName>
    </submittedName>
</protein>
<sequence>MTTLAEARTLPVSGTVPFSRTVHAEWIKFRSLRSTWYTLAGLAFAGLGITALSMSSMGAHYASMTPAERMDWDPTNQSLTTYLVAQLIIGVLGILVVTSEYATGLIQTSLAATPSRHRLLGAKALLLTGVAAVVGQALMFAAFFVGQTMLGAQGVPNASIGDPGVLSAVMGGGVYLAAIALLALGLGAILRATAGALATLVAIIYLVPGFAGLFPAWLEGVLDYWPTLGASAVLTTVPSPDYPDPWLNLAGMCLGVAAVLTAAFVLFRRRDV</sequence>
<accession>A0ABW4VJT0</accession>
<feature type="transmembrane region" description="Helical" evidence="1">
    <location>
        <begin position="197"/>
        <end position="218"/>
    </location>
</feature>
<comment type="caution">
    <text evidence="2">The sequence shown here is derived from an EMBL/GenBank/DDBJ whole genome shotgun (WGS) entry which is preliminary data.</text>
</comment>
<feature type="transmembrane region" description="Helical" evidence="1">
    <location>
        <begin position="165"/>
        <end position="190"/>
    </location>
</feature>
<dbReference type="RefSeq" id="WP_377200647.1">
    <property type="nucleotide sequence ID" value="NZ_JBHUHF010000001.1"/>
</dbReference>
<dbReference type="Pfam" id="PF12730">
    <property type="entry name" value="ABC2_membrane_4"/>
    <property type="match status" value="1"/>
</dbReference>
<evidence type="ECO:0000313" key="2">
    <source>
        <dbReference type="EMBL" id="MFD2028992.1"/>
    </source>
</evidence>
<proteinExistence type="predicted"/>